<evidence type="ECO:0000313" key="1">
    <source>
        <dbReference type="EMBL" id="PNJ90299.1"/>
    </source>
</evidence>
<dbReference type="AlphaFoldDB" id="A0A2J8Y7R0"/>
<proteinExistence type="predicted"/>
<organism evidence="1">
    <name type="scientific">Pongo abelii</name>
    <name type="common">Sumatran orangutan</name>
    <name type="synonym">Pongo pygmaeus abelii</name>
    <dbReference type="NCBI Taxonomy" id="9601"/>
    <lineage>
        <taxon>Eukaryota</taxon>
        <taxon>Metazoa</taxon>
        <taxon>Chordata</taxon>
        <taxon>Craniata</taxon>
        <taxon>Vertebrata</taxon>
        <taxon>Euteleostomi</taxon>
        <taxon>Mammalia</taxon>
        <taxon>Eutheria</taxon>
        <taxon>Euarchontoglires</taxon>
        <taxon>Primates</taxon>
        <taxon>Haplorrhini</taxon>
        <taxon>Catarrhini</taxon>
        <taxon>Hominidae</taxon>
        <taxon>Pongo</taxon>
    </lineage>
</organism>
<gene>
    <name evidence="1" type="ORF">CR201_G0056474</name>
</gene>
<name>A0A2J8Y7R0_PONAB</name>
<reference evidence="1" key="1">
    <citation type="submission" date="2017-12" db="EMBL/GenBank/DDBJ databases">
        <title>High-resolution comparative analysis of great ape genomes.</title>
        <authorList>
            <person name="Pollen A."/>
            <person name="Hastie A."/>
            <person name="Hormozdiari F."/>
            <person name="Dougherty M."/>
            <person name="Liu R."/>
            <person name="Chaisson M."/>
            <person name="Hoppe E."/>
            <person name="Hill C."/>
            <person name="Pang A."/>
            <person name="Hillier L."/>
            <person name="Baker C."/>
            <person name="Armstrong J."/>
            <person name="Shendure J."/>
            <person name="Paten B."/>
            <person name="Wilson R."/>
            <person name="Chao H."/>
            <person name="Schneider V."/>
            <person name="Ventura M."/>
            <person name="Kronenberg Z."/>
            <person name="Murali S."/>
            <person name="Gordon D."/>
            <person name="Cantsilieris S."/>
            <person name="Munson K."/>
            <person name="Nelson B."/>
            <person name="Raja A."/>
            <person name="Underwood J."/>
            <person name="Diekhans M."/>
            <person name="Fiddes I."/>
            <person name="Haussler D."/>
            <person name="Eichler E."/>
        </authorList>
    </citation>
    <scope>NUCLEOTIDE SEQUENCE [LARGE SCALE GENOMIC DNA]</scope>
    <source>
        <strain evidence="1">Susie</strain>
    </source>
</reference>
<dbReference type="EMBL" id="NDHI03002532">
    <property type="protein sequence ID" value="PNJ90299.1"/>
    <property type="molecule type" value="Genomic_DNA"/>
</dbReference>
<protein>
    <submittedName>
        <fullName evidence="1">Uncharacterized protein</fullName>
    </submittedName>
</protein>
<comment type="caution">
    <text evidence="1">The sequence shown here is derived from an EMBL/GenBank/DDBJ whole genome shotgun (WGS) entry which is preliminary data.</text>
</comment>
<accession>A0A2J8Y7R0</accession>
<sequence length="72" mass="8475">VVRNPIIERQSKDGNQLLNIKRRSCWTRFIVRCAAVLQHVQGRCVQEEMNNTRNQKMKALEDIESVRTAKYC</sequence>
<feature type="non-terminal residue" evidence="1">
    <location>
        <position position="1"/>
    </location>
</feature>